<dbReference type="InterPro" id="IPR000719">
    <property type="entry name" value="Prot_kinase_dom"/>
</dbReference>
<name>A0A9L0SXD4_HORSE</name>
<keyword evidence="5" id="KW-0808">Transferase</keyword>
<dbReference type="Pfam" id="PF00069">
    <property type="entry name" value="Pkinase"/>
    <property type="match status" value="1"/>
</dbReference>
<dbReference type="FunFam" id="3.30.200.20:FF:000166">
    <property type="entry name" value="Mitogen-activated protein kinase"/>
    <property type="match status" value="1"/>
</dbReference>
<evidence type="ECO:0000256" key="14">
    <source>
        <dbReference type="PROSITE-ProRule" id="PRU10141"/>
    </source>
</evidence>
<evidence type="ECO:0000256" key="1">
    <source>
        <dbReference type="ARBA" id="ARBA00008832"/>
    </source>
</evidence>
<dbReference type="PROSITE" id="PS00107">
    <property type="entry name" value="PROTEIN_KINASE_ATP"/>
    <property type="match status" value="1"/>
</dbReference>
<organism evidence="17 18">
    <name type="scientific">Equus caballus</name>
    <name type="common">Horse</name>
    <dbReference type="NCBI Taxonomy" id="9796"/>
    <lineage>
        <taxon>Eukaryota</taxon>
        <taxon>Metazoa</taxon>
        <taxon>Chordata</taxon>
        <taxon>Craniata</taxon>
        <taxon>Vertebrata</taxon>
        <taxon>Euteleostomi</taxon>
        <taxon>Mammalia</taxon>
        <taxon>Eutheria</taxon>
        <taxon>Laurasiatheria</taxon>
        <taxon>Perissodactyla</taxon>
        <taxon>Equidae</taxon>
        <taxon>Equus</taxon>
    </lineage>
</organism>
<dbReference type="PROSITE" id="PS50011">
    <property type="entry name" value="PROTEIN_KINASE_DOM"/>
    <property type="match status" value="1"/>
</dbReference>
<evidence type="ECO:0000256" key="5">
    <source>
        <dbReference type="ARBA" id="ARBA00022679"/>
    </source>
</evidence>
<dbReference type="AlphaFoldDB" id="A0A9L0SXD4"/>
<sequence length="512" mass="56174">MSASEVDRHVAQRYLLQRRLGKGAYGIVWKAVDRRTGEVVAIKKIFDAFRDKTDAQRTFREIMLLQEFGDHPNIIRLLDVIRAENDRDIYLVLESMDTDLNAVICKGGLLKDVHKRYIFHQLLRATEFIHSGHVIHRDQKPSNVLLDSSCLAKLCDFGLARSLSGLPEGPEGQALTEYVATRWYRAPEVLLSASRYTPGVDMWSLGCILGEMLRGKPLFPGTSTLHQLELILETIPPPSKEDLLALGSSYSASVLTRLGSRPRQTLDTLLPPDTPPEALDLLRRLLVFAPDKRLSAAQALRHPYVQRFHCPAREWTLEADVRLPVQEGVQLSAPEYRNLLYQVLWPATPIIPHPRASSRPPPASATPNDPHAQPRPSPPADDPGSQGQQPGPERGGPGGRPPAPGTPAQTRSRPPAGLGLARAEPWTQASEWPRLRARARSPRQSHEPSQAELRAPAPASAPRRSWEGGKVPRGDDGVPLGTLVDEARREGGGALPDLAGGCPGGHPGPDPE</sequence>
<evidence type="ECO:0000256" key="12">
    <source>
        <dbReference type="ARBA" id="ARBA00076120"/>
    </source>
</evidence>
<dbReference type="InterPro" id="IPR050117">
    <property type="entry name" value="MAPK"/>
</dbReference>
<evidence type="ECO:0000256" key="6">
    <source>
        <dbReference type="ARBA" id="ARBA00022741"/>
    </source>
</evidence>
<evidence type="ECO:0000256" key="8">
    <source>
        <dbReference type="ARBA" id="ARBA00022840"/>
    </source>
</evidence>
<accession>A0A9L0SXD4</accession>
<dbReference type="Ensembl" id="ENSECAT00000120977.1">
    <property type="protein sequence ID" value="ENSECAP00000078635.1"/>
    <property type="gene ID" value="ENSECAG00000055407.1"/>
</dbReference>
<evidence type="ECO:0000256" key="13">
    <source>
        <dbReference type="ARBA" id="ARBA00076128"/>
    </source>
</evidence>
<dbReference type="InterPro" id="IPR003527">
    <property type="entry name" value="MAP_kinase_CS"/>
</dbReference>
<dbReference type="GO" id="GO:0004707">
    <property type="term" value="F:MAP kinase activity"/>
    <property type="evidence" value="ECO:0007669"/>
    <property type="project" value="UniProtKB-EC"/>
</dbReference>
<reference evidence="17 18" key="1">
    <citation type="journal article" date="2009" name="Science">
        <title>Genome sequence, comparative analysis, and population genetics of the domestic horse.</title>
        <authorList>
            <consortium name="Broad Institute Genome Sequencing Platform"/>
            <consortium name="Broad Institute Whole Genome Assembly Team"/>
            <person name="Wade C.M."/>
            <person name="Giulotto E."/>
            <person name="Sigurdsson S."/>
            <person name="Zoli M."/>
            <person name="Gnerre S."/>
            <person name="Imsland F."/>
            <person name="Lear T.L."/>
            <person name="Adelson D.L."/>
            <person name="Bailey E."/>
            <person name="Bellone R.R."/>
            <person name="Bloecker H."/>
            <person name="Distl O."/>
            <person name="Edgar R.C."/>
            <person name="Garber M."/>
            <person name="Leeb T."/>
            <person name="Mauceli E."/>
            <person name="MacLeod J.N."/>
            <person name="Penedo M.C.T."/>
            <person name="Raison J.M."/>
            <person name="Sharpe T."/>
            <person name="Vogel J."/>
            <person name="Andersson L."/>
            <person name="Antczak D.F."/>
            <person name="Biagi T."/>
            <person name="Binns M.M."/>
            <person name="Chowdhary B.P."/>
            <person name="Coleman S.J."/>
            <person name="Della Valle G."/>
            <person name="Fryc S."/>
            <person name="Guerin G."/>
            <person name="Hasegawa T."/>
            <person name="Hill E.W."/>
            <person name="Jurka J."/>
            <person name="Kiialainen A."/>
            <person name="Lindgren G."/>
            <person name="Liu J."/>
            <person name="Magnani E."/>
            <person name="Mickelson J.R."/>
            <person name="Murray J."/>
            <person name="Nergadze S.G."/>
            <person name="Onofrio R."/>
            <person name="Pedroni S."/>
            <person name="Piras M.F."/>
            <person name="Raudsepp T."/>
            <person name="Rocchi M."/>
            <person name="Roeed K.H."/>
            <person name="Ryder O.A."/>
            <person name="Searle S."/>
            <person name="Skow L."/>
            <person name="Swinburne J.E."/>
            <person name="Syvaenen A.C."/>
            <person name="Tozaki T."/>
            <person name="Valberg S.J."/>
            <person name="Vaudin M."/>
            <person name="White J.R."/>
            <person name="Zody M.C."/>
            <person name="Lander E.S."/>
            <person name="Lindblad-Toh K."/>
        </authorList>
    </citation>
    <scope>NUCLEOTIDE SEQUENCE [LARGE SCALE GENOMIC DNA]</scope>
    <source>
        <strain evidence="17 18">Thoroughbred</strain>
    </source>
</reference>
<feature type="compositionally biased region" description="Low complexity" evidence="15">
    <location>
        <begin position="382"/>
        <end position="392"/>
    </location>
</feature>
<dbReference type="InterPro" id="IPR011009">
    <property type="entry name" value="Kinase-like_dom_sf"/>
</dbReference>
<comment type="catalytic activity">
    <reaction evidence="11">
        <text>L-seryl-[protein] + ATP = O-phospho-L-seryl-[protein] + ADP + H(+)</text>
        <dbReference type="Rhea" id="RHEA:17989"/>
        <dbReference type="Rhea" id="RHEA-COMP:9863"/>
        <dbReference type="Rhea" id="RHEA-COMP:11604"/>
        <dbReference type="ChEBI" id="CHEBI:15378"/>
        <dbReference type="ChEBI" id="CHEBI:29999"/>
        <dbReference type="ChEBI" id="CHEBI:30616"/>
        <dbReference type="ChEBI" id="CHEBI:83421"/>
        <dbReference type="ChEBI" id="CHEBI:456216"/>
        <dbReference type="EC" id="2.7.11.24"/>
    </reaction>
</comment>
<evidence type="ECO:0000259" key="16">
    <source>
        <dbReference type="PROSITE" id="PS50011"/>
    </source>
</evidence>
<dbReference type="InterPro" id="IPR017441">
    <property type="entry name" value="Protein_kinase_ATP_BS"/>
</dbReference>
<comment type="similarity">
    <text evidence="1">Belongs to the protein kinase superfamily. CMGC Ser/Thr protein kinase family. MAP kinase subfamily.</text>
</comment>
<evidence type="ECO:0000256" key="9">
    <source>
        <dbReference type="ARBA" id="ARBA00039797"/>
    </source>
</evidence>
<feature type="binding site" evidence="14">
    <location>
        <position position="44"/>
    </location>
    <ligand>
        <name>ATP</name>
        <dbReference type="ChEBI" id="CHEBI:30616"/>
    </ligand>
</feature>
<dbReference type="Gene3D" id="1.10.510.10">
    <property type="entry name" value="Transferase(Phosphotransferase) domain 1"/>
    <property type="match status" value="1"/>
</dbReference>
<protein>
    <recommendedName>
        <fullName evidence="9">Mitogen-activated protein kinase 15</fullName>
        <ecNumber evidence="2">2.7.11.24</ecNumber>
    </recommendedName>
    <alternativeName>
        <fullName evidence="12">Extracellular signal-regulated kinase 7</fullName>
    </alternativeName>
    <alternativeName>
        <fullName evidence="13">Extracellular signal-regulated kinase 8</fullName>
    </alternativeName>
</protein>
<dbReference type="SUPFAM" id="SSF56112">
    <property type="entry name" value="Protein kinase-like (PK-like)"/>
    <property type="match status" value="1"/>
</dbReference>
<evidence type="ECO:0000256" key="2">
    <source>
        <dbReference type="ARBA" id="ARBA00012411"/>
    </source>
</evidence>
<dbReference type="CDD" id="cd07852">
    <property type="entry name" value="STKc_MAPK15-like"/>
    <property type="match status" value="1"/>
</dbReference>
<keyword evidence="4" id="KW-0597">Phosphoprotein</keyword>
<dbReference type="PANTHER" id="PTHR24055">
    <property type="entry name" value="MITOGEN-ACTIVATED PROTEIN KINASE"/>
    <property type="match status" value="1"/>
</dbReference>
<proteinExistence type="inferred from homology"/>
<evidence type="ECO:0000256" key="11">
    <source>
        <dbReference type="ARBA" id="ARBA00048312"/>
    </source>
</evidence>
<keyword evidence="6 14" id="KW-0547">Nucleotide-binding</keyword>
<evidence type="ECO:0000256" key="3">
    <source>
        <dbReference type="ARBA" id="ARBA00022527"/>
    </source>
</evidence>
<feature type="region of interest" description="Disordered" evidence="15">
    <location>
        <begin position="352"/>
        <end position="512"/>
    </location>
</feature>
<reference evidence="17" key="2">
    <citation type="submission" date="2025-08" db="UniProtKB">
        <authorList>
            <consortium name="Ensembl"/>
        </authorList>
    </citation>
    <scope>IDENTIFICATION</scope>
    <source>
        <strain evidence="17">Thoroughbred</strain>
    </source>
</reference>
<evidence type="ECO:0000256" key="15">
    <source>
        <dbReference type="SAM" id="MobiDB-lite"/>
    </source>
</evidence>
<keyword evidence="18" id="KW-1185">Reference proteome</keyword>
<keyword evidence="8 14" id="KW-0067">ATP-binding</keyword>
<keyword evidence="3" id="KW-0723">Serine/threonine-protein kinase</keyword>
<evidence type="ECO:0000313" key="17">
    <source>
        <dbReference type="Ensembl" id="ENSECAP00000078635.1"/>
    </source>
</evidence>
<dbReference type="PROSITE" id="PS01351">
    <property type="entry name" value="MAPK"/>
    <property type="match status" value="1"/>
</dbReference>
<keyword evidence="7" id="KW-0418">Kinase</keyword>
<reference evidence="17" key="3">
    <citation type="submission" date="2025-09" db="UniProtKB">
        <authorList>
            <consortium name="Ensembl"/>
        </authorList>
    </citation>
    <scope>IDENTIFICATION</scope>
    <source>
        <strain evidence="17">Thoroughbred</strain>
    </source>
</reference>
<feature type="compositionally biased region" description="Basic and acidic residues" evidence="15">
    <location>
        <begin position="464"/>
        <end position="476"/>
    </location>
</feature>
<dbReference type="FunFam" id="1.10.510.10:FF:000238">
    <property type="entry name" value="Mitogen-activated protein kinase"/>
    <property type="match status" value="1"/>
</dbReference>
<comment type="catalytic activity">
    <reaction evidence="10">
        <text>L-threonyl-[protein] + ATP = O-phospho-L-threonyl-[protein] + ADP + H(+)</text>
        <dbReference type="Rhea" id="RHEA:46608"/>
        <dbReference type="Rhea" id="RHEA-COMP:11060"/>
        <dbReference type="Rhea" id="RHEA-COMP:11605"/>
        <dbReference type="ChEBI" id="CHEBI:15378"/>
        <dbReference type="ChEBI" id="CHEBI:30013"/>
        <dbReference type="ChEBI" id="CHEBI:30616"/>
        <dbReference type="ChEBI" id="CHEBI:61977"/>
        <dbReference type="ChEBI" id="CHEBI:456216"/>
        <dbReference type="EC" id="2.7.11.24"/>
    </reaction>
</comment>
<dbReference type="GeneTree" id="ENSGT00940000159758"/>
<dbReference type="EC" id="2.7.11.24" evidence="2"/>
<feature type="compositionally biased region" description="Low complexity" evidence="15">
    <location>
        <begin position="454"/>
        <end position="463"/>
    </location>
</feature>
<dbReference type="GO" id="GO:0005524">
    <property type="term" value="F:ATP binding"/>
    <property type="evidence" value="ECO:0007669"/>
    <property type="project" value="UniProtKB-UniRule"/>
</dbReference>
<evidence type="ECO:0000256" key="7">
    <source>
        <dbReference type="ARBA" id="ARBA00022777"/>
    </source>
</evidence>
<feature type="domain" description="Protein kinase" evidence="16">
    <location>
        <begin position="14"/>
        <end position="305"/>
    </location>
</feature>
<evidence type="ECO:0000256" key="4">
    <source>
        <dbReference type="ARBA" id="ARBA00022553"/>
    </source>
</evidence>
<gene>
    <name evidence="17" type="primary">MAPK15</name>
</gene>
<evidence type="ECO:0000256" key="10">
    <source>
        <dbReference type="ARBA" id="ARBA00047592"/>
    </source>
</evidence>
<evidence type="ECO:0000313" key="18">
    <source>
        <dbReference type="Proteomes" id="UP000002281"/>
    </source>
</evidence>
<dbReference type="Proteomes" id="UP000002281">
    <property type="component" value="Chromosome 9"/>
</dbReference>
<dbReference type="Gene3D" id="3.30.200.20">
    <property type="entry name" value="Phosphorylase Kinase, domain 1"/>
    <property type="match status" value="1"/>
</dbReference>